<dbReference type="RefSeq" id="WP_151594830.1">
    <property type="nucleotide sequence ID" value="NZ_WBMS02000013.1"/>
</dbReference>
<evidence type="ECO:0000259" key="3">
    <source>
        <dbReference type="Pfam" id="PF25906"/>
    </source>
</evidence>
<evidence type="ECO:0000256" key="1">
    <source>
        <dbReference type="SAM" id="MobiDB-lite"/>
    </source>
</evidence>
<dbReference type="Pfam" id="PF13556">
    <property type="entry name" value="HTH_30"/>
    <property type="match status" value="1"/>
</dbReference>
<dbReference type="EMBL" id="WBMS02000017">
    <property type="protein sequence ID" value="MWA03058.1"/>
    <property type="molecule type" value="Genomic_DNA"/>
</dbReference>
<dbReference type="Proteomes" id="UP000462055">
    <property type="component" value="Unassembled WGS sequence"/>
</dbReference>
<dbReference type="PANTHER" id="PTHR33744">
    <property type="entry name" value="CARBOHYDRATE DIACID REGULATOR"/>
    <property type="match status" value="1"/>
</dbReference>
<feature type="domain" description="PucR C-terminal helix-turn-helix" evidence="2">
    <location>
        <begin position="390"/>
        <end position="448"/>
    </location>
</feature>
<proteinExistence type="predicted"/>
<keyword evidence="6" id="KW-1185">Reference proteome</keyword>
<dbReference type="Pfam" id="PF25906">
    <property type="entry name" value="PucR-like_N"/>
    <property type="match status" value="1"/>
</dbReference>
<dbReference type="InterPro" id="IPR042070">
    <property type="entry name" value="PucR_C-HTH_sf"/>
</dbReference>
<protein>
    <submittedName>
        <fullName evidence="5">PucR family transcriptional regulator</fullName>
    </submittedName>
</protein>
<gene>
    <name evidence="4" type="ORF">F8568_018755</name>
    <name evidence="5" type="ORF">F8568_022295</name>
</gene>
<comment type="caution">
    <text evidence="5">The sequence shown here is derived from an EMBL/GenBank/DDBJ whole genome shotgun (WGS) entry which is preliminary data.</text>
</comment>
<feature type="region of interest" description="Disordered" evidence="1">
    <location>
        <begin position="23"/>
        <end position="56"/>
    </location>
</feature>
<evidence type="ECO:0000313" key="6">
    <source>
        <dbReference type="Proteomes" id="UP000462055"/>
    </source>
</evidence>
<organism evidence="5 6">
    <name type="scientific">Actinomadura physcomitrii</name>
    <dbReference type="NCBI Taxonomy" id="2650748"/>
    <lineage>
        <taxon>Bacteria</taxon>
        <taxon>Bacillati</taxon>
        <taxon>Actinomycetota</taxon>
        <taxon>Actinomycetes</taxon>
        <taxon>Streptosporangiales</taxon>
        <taxon>Thermomonosporaceae</taxon>
        <taxon>Actinomadura</taxon>
    </lineage>
</organism>
<sequence length="455" mass="49729">MALGRVAVTAARHQGVGDLTAKGQNVSHVTRHQDASGEAETASPAGADGGGRMGSRSASRVIEIEISGPRLLETATRLRKHVPEAAREAIREIERELPEFVRPDDPRYAEVLTQTVEWIIGHFVELMADPETPSTELLDFLYELGVGEAREGRGLEQFQTALRIGAGVALNRLNAEAEAMDIFTSPSTMAQITQALFAYHDRLTETVAEGHAAYEARSHDKRRHHLGHLVELLVTPAPAARAIGTLAGKAGWRLPDTVAAVAVNDPQSWGTAGPALPDEVLNGLDLAEPCLIVPDPEGPGRRTMLRTGLRGRAAAVGPTVAITEVARSLRWARQGLALAERRIISTARPFFVTDHLPIMMIMQDEDLTDIAVAVRLAPLASLPVTSRMRLATTFFACLECNFNAAEVGKRLRVHPQTVRYRIRQLEQIFGPDIHDLDQRFDYLVTLRAWLAMHGP</sequence>
<evidence type="ECO:0000313" key="4">
    <source>
        <dbReference type="EMBL" id="MWA02370.1"/>
    </source>
</evidence>
<dbReference type="AlphaFoldDB" id="A0A6I4M9Z5"/>
<name>A0A6I4M9Z5_9ACTN</name>
<feature type="domain" description="PucR-like N-terminal" evidence="3">
    <location>
        <begin position="73"/>
        <end position="234"/>
    </location>
</feature>
<accession>A0A6I4M9Z5</accession>
<dbReference type="InterPro" id="IPR051448">
    <property type="entry name" value="CdaR-like_regulators"/>
</dbReference>
<dbReference type="InterPro" id="IPR058663">
    <property type="entry name" value="PucR-like_N"/>
</dbReference>
<dbReference type="EMBL" id="WBMS02000013">
    <property type="protein sequence ID" value="MWA02370.1"/>
    <property type="molecule type" value="Genomic_DNA"/>
</dbReference>
<evidence type="ECO:0000313" key="5">
    <source>
        <dbReference type="EMBL" id="MWA03058.1"/>
    </source>
</evidence>
<dbReference type="PANTHER" id="PTHR33744:SF1">
    <property type="entry name" value="DNA-BINDING TRANSCRIPTIONAL ACTIVATOR ADER"/>
    <property type="match status" value="1"/>
</dbReference>
<dbReference type="InterPro" id="IPR025736">
    <property type="entry name" value="PucR_C-HTH_dom"/>
</dbReference>
<dbReference type="Gene3D" id="1.10.10.2840">
    <property type="entry name" value="PucR C-terminal helix-turn-helix domain"/>
    <property type="match status" value="1"/>
</dbReference>
<reference evidence="5 6" key="1">
    <citation type="submission" date="2019-12" db="EMBL/GenBank/DDBJ databases">
        <title>Actinomadura physcomitrii sp. nov., a novel actinomycete isolated from moss [Physcomitrium sphaericum (Ludw) Fuernr].</title>
        <authorList>
            <person name="Zhuang X."/>
        </authorList>
    </citation>
    <scope>NUCLEOTIDE SEQUENCE [LARGE SCALE GENOMIC DNA]</scope>
    <source>
        <strain evidence="5 6">LD22</strain>
    </source>
</reference>
<evidence type="ECO:0000259" key="2">
    <source>
        <dbReference type="Pfam" id="PF13556"/>
    </source>
</evidence>